<dbReference type="EMBL" id="FODD01000001">
    <property type="protein sequence ID" value="SEN11123.1"/>
    <property type="molecule type" value="Genomic_DNA"/>
</dbReference>
<proteinExistence type="inferred from homology"/>
<dbReference type="SUPFAM" id="SSF82171">
    <property type="entry name" value="DPP6 N-terminal domain-like"/>
    <property type="match status" value="1"/>
</dbReference>
<organism evidence="2 3">
    <name type="scientific">Actinacidiphila rubida</name>
    <dbReference type="NCBI Taxonomy" id="310780"/>
    <lineage>
        <taxon>Bacteria</taxon>
        <taxon>Bacillati</taxon>
        <taxon>Actinomycetota</taxon>
        <taxon>Actinomycetes</taxon>
        <taxon>Kitasatosporales</taxon>
        <taxon>Streptomycetaceae</taxon>
        <taxon>Actinacidiphila</taxon>
    </lineage>
</organism>
<gene>
    <name evidence="2" type="ORF">SAMN05216267_1001316</name>
</gene>
<protein>
    <submittedName>
        <fullName evidence="2">WD40-like Beta Propeller Repeat</fullName>
    </submittedName>
</protein>
<keyword evidence="3" id="KW-1185">Reference proteome</keyword>
<comment type="similarity">
    <text evidence="1">Belongs to the TolB family.</text>
</comment>
<dbReference type="PANTHER" id="PTHR36842:SF1">
    <property type="entry name" value="PROTEIN TOLB"/>
    <property type="match status" value="1"/>
</dbReference>
<evidence type="ECO:0000256" key="1">
    <source>
        <dbReference type="ARBA" id="ARBA00009820"/>
    </source>
</evidence>
<dbReference type="AlphaFoldDB" id="A0A1H8DV89"/>
<dbReference type="RefSeq" id="WP_218108540.1">
    <property type="nucleotide sequence ID" value="NZ_FODD01000001.1"/>
</dbReference>
<name>A0A1H8DV89_9ACTN</name>
<evidence type="ECO:0000313" key="3">
    <source>
        <dbReference type="Proteomes" id="UP000181951"/>
    </source>
</evidence>
<reference evidence="2 3" key="1">
    <citation type="submission" date="2016-10" db="EMBL/GenBank/DDBJ databases">
        <authorList>
            <person name="de Groot N.N."/>
        </authorList>
    </citation>
    <scope>NUCLEOTIDE SEQUENCE [LARGE SCALE GENOMIC DNA]</scope>
    <source>
        <strain evidence="2 3">CGMCC 4.2026</strain>
    </source>
</reference>
<dbReference type="InterPro" id="IPR011659">
    <property type="entry name" value="WD40"/>
</dbReference>
<sequence length="325" mass="34264">MTITAAGTNVRPLAPGQRARLLVGDVDGGPARLVHETTGSALEAPNWTPDGRWLVFNQDGLLLRIAADAAPGRGPGPEVIATGGITDANNDHVLSPDGRTLYLSAGDGHIHAVPFGGGEPRRVTNPPAPGDGKAHPFRHFLHGVSPDGRTLAYVGVEPFGGDDWGYRNIYTLPAAGGPDVRLTDTSAPSDGPEFSPDGAWIYFNSELESAIEGHAQLFRMRPDGTGLTRLTGDDRVNWFPHLSPDGRHLLYLSFPPGTEGHPADRDVILRLMDPDGGAPRDLVAFPGGQGSLNVNSWAPDSRHFAYVDYPLGAADAGPAAPPPLS</sequence>
<evidence type="ECO:0000313" key="2">
    <source>
        <dbReference type="EMBL" id="SEN11123.1"/>
    </source>
</evidence>
<dbReference type="Proteomes" id="UP000181951">
    <property type="component" value="Unassembled WGS sequence"/>
</dbReference>
<dbReference type="Pfam" id="PF07676">
    <property type="entry name" value="PD40"/>
    <property type="match status" value="3"/>
</dbReference>
<dbReference type="PANTHER" id="PTHR36842">
    <property type="entry name" value="PROTEIN TOLB HOMOLOG"/>
    <property type="match status" value="1"/>
</dbReference>
<dbReference type="STRING" id="310780.SAMN05216267_1001316"/>
<dbReference type="InterPro" id="IPR011042">
    <property type="entry name" value="6-blade_b-propeller_TolB-like"/>
</dbReference>
<dbReference type="Gene3D" id="2.120.10.30">
    <property type="entry name" value="TolB, C-terminal domain"/>
    <property type="match status" value="1"/>
</dbReference>
<accession>A0A1H8DV89</accession>